<gene>
    <name evidence="1" type="ORF">NHP190012_05890</name>
</gene>
<keyword evidence="2" id="KW-1185">Reference proteome</keyword>
<sequence>MMEDLQIGRISEHVASNIYKVVWDKETFVVDEQATAKLRANERKARLKRGLPYDEFVKKHVKDEPPKDLYYYGSWGEENPEELIATVWDHHGPKRVKGKLEDIPLVVMPNRHVVKIAQLEKRVEELEIKYEGGVKPKLV</sequence>
<reference evidence="1 2" key="1">
    <citation type="submission" date="2021-07" db="EMBL/GenBank/DDBJ databases">
        <title>Novel Helicobacter sp. Isolated from a cat.</title>
        <authorList>
            <person name="Rimbara E."/>
            <person name="Suzuki M."/>
        </authorList>
    </citation>
    <scope>NUCLEOTIDE SEQUENCE [LARGE SCALE GENOMIC DNA]</scope>
    <source>
        <strain evidence="2">NHP19-012</strain>
    </source>
</reference>
<dbReference type="Proteomes" id="UP000826146">
    <property type="component" value="Chromosome"/>
</dbReference>
<name>A0ABM7SDV6_9HELI</name>
<evidence type="ECO:0000313" key="1">
    <source>
        <dbReference type="EMBL" id="BCZ18947.1"/>
    </source>
</evidence>
<organism evidence="1 2">
    <name type="scientific">Helicobacter gastrofelis</name>
    <dbReference type="NCBI Taxonomy" id="2849642"/>
    <lineage>
        <taxon>Bacteria</taxon>
        <taxon>Pseudomonadati</taxon>
        <taxon>Campylobacterota</taxon>
        <taxon>Epsilonproteobacteria</taxon>
        <taxon>Campylobacterales</taxon>
        <taxon>Helicobacteraceae</taxon>
        <taxon>Helicobacter</taxon>
    </lineage>
</organism>
<evidence type="ECO:0000313" key="2">
    <source>
        <dbReference type="Proteomes" id="UP000826146"/>
    </source>
</evidence>
<accession>A0ABM7SDV6</accession>
<proteinExistence type="predicted"/>
<protein>
    <submittedName>
        <fullName evidence="1">Uncharacterized protein</fullName>
    </submittedName>
</protein>
<dbReference type="EMBL" id="AP024819">
    <property type="protein sequence ID" value="BCZ18947.1"/>
    <property type="molecule type" value="Genomic_DNA"/>
</dbReference>